<evidence type="ECO:0000313" key="2">
    <source>
        <dbReference type="Proteomes" id="UP000269221"/>
    </source>
</evidence>
<proteinExistence type="predicted"/>
<accession>A0A3M0KA83</accession>
<dbReference type="AlphaFoldDB" id="A0A3M0KA83"/>
<name>A0A3M0KA83_HIRRU</name>
<sequence>MVEQRCTCSLRKTPHQGRWMPEEAVNPWGSHAGAGSWQDLGPSGGPMLEQFVPEGTTLLQFTKNCSLWEGPVVENFMEECLLCEGLYVGAGEECEELSS</sequence>
<comment type="caution">
    <text evidence="1">The sequence shown here is derived from an EMBL/GenBank/DDBJ whole genome shotgun (WGS) entry which is preliminary data.</text>
</comment>
<protein>
    <submittedName>
        <fullName evidence="1">Uncharacterized protein</fullName>
    </submittedName>
</protein>
<dbReference type="OrthoDB" id="9395480at2759"/>
<dbReference type="Proteomes" id="UP000269221">
    <property type="component" value="Unassembled WGS sequence"/>
</dbReference>
<dbReference type="EMBL" id="QRBI01000112">
    <property type="protein sequence ID" value="RMC09975.1"/>
    <property type="molecule type" value="Genomic_DNA"/>
</dbReference>
<keyword evidence="2" id="KW-1185">Reference proteome</keyword>
<gene>
    <name evidence="1" type="ORF">DUI87_12765</name>
</gene>
<organism evidence="1 2">
    <name type="scientific">Hirundo rustica rustica</name>
    <dbReference type="NCBI Taxonomy" id="333673"/>
    <lineage>
        <taxon>Eukaryota</taxon>
        <taxon>Metazoa</taxon>
        <taxon>Chordata</taxon>
        <taxon>Craniata</taxon>
        <taxon>Vertebrata</taxon>
        <taxon>Euteleostomi</taxon>
        <taxon>Archelosauria</taxon>
        <taxon>Archosauria</taxon>
        <taxon>Dinosauria</taxon>
        <taxon>Saurischia</taxon>
        <taxon>Theropoda</taxon>
        <taxon>Coelurosauria</taxon>
        <taxon>Aves</taxon>
        <taxon>Neognathae</taxon>
        <taxon>Neoaves</taxon>
        <taxon>Telluraves</taxon>
        <taxon>Australaves</taxon>
        <taxon>Passeriformes</taxon>
        <taxon>Sylvioidea</taxon>
        <taxon>Hirundinidae</taxon>
        <taxon>Hirundo</taxon>
    </lineage>
</organism>
<reference evidence="1 2" key="1">
    <citation type="submission" date="2018-07" db="EMBL/GenBank/DDBJ databases">
        <title>A high quality draft genome assembly of the barn swallow (H. rustica rustica).</title>
        <authorList>
            <person name="Formenti G."/>
            <person name="Chiara M."/>
            <person name="Poveda L."/>
            <person name="Francoijs K.-J."/>
            <person name="Bonisoli-Alquati A."/>
            <person name="Canova L."/>
            <person name="Gianfranceschi L."/>
            <person name="Horner D.S."/>
            <person name="Saino N."/>
        </authorList>
    </citation>
    <scope>NUCLEOTIDE SEQUENCE [LARGE SCALE GENOMIC DNA]</scope>
    <source>
        <strain evidence="1">Chelidonia</strain>
        <tissue evidence="1">Blood</tissue>
    </source>
</reference>
<evidence type="ECO:0000313" key="1">
    <source>
        <dbReference type="EMBL" id="RMC09975.1"/>
    </source>
</evidence>